<evidence type="ECO:0000259" key="4">
    <source>
        <dbReference type="SMART" id="SM00822"/>
    </source>
</evidence>
<reference evidence="6" key="1">
    <citation type="journal article" date="2023" name="Mol. Phylogenet. Evol.">
        <title>Genome-scale phylogeny and comparative genomics of the fungal order Sordariales.</title>
        <authorList>
            <person name="Hensen N."/>
            <person name="Bonometti L."/>
            <person name="Westerberg I."/>
            <person name="Brannstrom I.O."/>
            <person name="Guillou S."/>
            <person name="Cros-Aarteil S."/>
            <person name="Calhoun S."/>
            <person name="Haridas S."/>
            <person name="Kuo A."/>
            <person name="Mondo S."/>
            <person name="Pangilinan J."/>
            <person name="Riley R."/>
            <person name="LaButti K."/>
            <person name="Andreopoulos B."/>
            <person name="Lipzen A."/>
            <person name="Chen C."/>
            <person name="Yan M."/>
            <person name="Daum C."/>
            <person name="Ng V."/>
            <person name="Clum A."/>
            <person name="Steindorff A."/>
            <person name="Ohm R.A."/>
            <person name="Martin F."/>
            <person name="Silar P."/>
            <person name="Natvig D.O."/>
            <person name="Lalanne C."/>
            <person name="Gautier V."/>
            <person name="Ament-Velasquez S.L."/>
            <person name="Kruys A."/>
            <person name="Hutchinson M.I."/>
            <person name="Powell A.J."/>
            <person name="Barry K."/>
            <person name="Miller A.N."/>
            <person name="Grigoriev I.V."/>
            <person name="Debuchy R."/>
            <person name="Gladieux P."/>
            <person name="Hiltunen Thoren M."/>
            <person name="Johannesson H."/>
        </authorList>
    </citation>
    <scope>NUCLEOTIDE SEQUENCE [LARGE SCALE GENOMIC DNA]</scope>
    <source>
        <strain evidence="6">CBS 340.73</strain>
    </source>
</reference>
<dbReference type="Proteomes" id="UP001303473">
    <property type="component" value="Unassembled WGS sequence"/>
</dbReference>
<protein>
    <recommendedName>
        <fullName evidence="4">Ketoreductase domain-containing protein</fullName>
    </recommendedName>
</protein>
<evidence type="ECO:0000256" key="1">
    <source>
        <dbReference type="ARBA" id="ARBA00006484"/>
    </source>
</evidence>
<dbReference type="Gene3D" id="3.40.50.720">
    <property type="entry name" value="NAD(P)-binding Rossmann-like Domain"/>
    <property type="match status" value="1"/>
</dbReference>
<gene>
    <name evidence="5" type="ORF">QBC46DRAFT_384039</name>
</gene>
<evidence type="ECO:0000256" key="3">
    <source>
        <dbReference type="SAM" id="Phobius"/>
    </source>
</evidence>
<sequence>MPDFNFDPERDIPDLSGRVILITGGTGGLGAASAVLLARHNPARIYISGRRSKAAESVIQEIREAGNTTTDVRFLFCDLADLSSVKAAAEEVLTNESDDGEGRLDMLIANAGVAAPPPALSKDGYEVQFATNHLGHALLIQKLLPLLSRTAATHGEARIVSVGSFAYRGASGIPLDRMKAQPRSDWTGIARWRRYGESKLASAVYTRELGRRHPEVLSASVTPGFVSTAMVAGMTASERLGTKVIAFMAGGGMVEPEQGALNQVWAAAVDKERIQNGAMYDPVGVLVDLSKPARDEKLGQRLWEWTEAEIKKWL</sequence>
<proteinExistence type="inferred from homology"/>
<dbReference type="AlphaFoldDB" id="A0AAN6NAU7"/>
<comment type="caution">
    <text evidence="5">The sequence shown here is derived from an EMBL/GenBank/DDBJ whole genome shotgun (WGS) entry which is preliminary data.</text>
</comment>
<accession>A0AAN6NAU7</accession>
<dbReference type="InterPro" id="IPR036291">
    <property type="entry name" value="NAD(P)-bd_dom_sf"/>
</dbReference>
<dbReference type="GO" id="GO:0016491">
    <property type="term" value="F:oxidoreductase activity"/>
    <property type="evidence" value="ECO:0007669"/>
    <property type="project" value="UniProtKB-KW"/>
</dbReference>
<keyword evidence="3" id="KW-1133">Transmembrane helix</keyword>
<feature type="domain" description="Ketoreductase" evidence="4">
    <location>
        <begin position="18"/>
        <end position="195"/>
    </location>
</feature>
<dbReference type="PANTHER" id="PTHR24320:SF154">
    <property type="entry name" value="OXIDOREDUCTASE, SHORT-CHAIN DEHYDROGENASE_REDUCTASE FAMILY (AFU_ORTHOLOGUE AFUA_2G04560)"/>
    <property type="match status" value="1"/>
</dbReference>
<comment type="similarity">
    <text evidence="1">Belongs to the short-chain dehydrogenases/reductases (SDR) family.</text>
</comment>
<dbReference type="PANTHER" id="PTHR24320">
    <property type="entry name" value="RETINOL DEHYDROGENASE"/>
    <property type="match status" value="1"/>
</dbReference>
<feature type="transmembrane region" description="Helical" evidence="3">
    <location>
        <begin position="20"/>
        <end position="38"/>
    </location>
</feature>
<evidence type="ECO:0000313" key="5">
    <source>
        <dbReference type="EMBL" id="KAK3940883.1"/>
    </source>
</evidence>
<keyword evidence="2" id="KW-0560">Oxidoreductase</keyword>
<evidence type="ECO:0000313" key="6">
    <source>
        <dbReference type="Proteomes" id="UP001303473"/>
    </source>
</evidence>
<keyword evidence="3" id="KW-0472">Membrane</keyword>
<dbReference type="PRINTS" id="PR00081">
    <property type="entry name" value="GDHRDH"/>
</dbReference>
<evidence type="ECO:0000256" key="2">
    <source>
        <dbReference type="ARBA" id="ARBA00023002"/>
    </source>
</evidence>
<dbReference type="SUPFAM" id="SSF51735">
    <property type="entry name" value="NAD(P)-binding Rossmann-fold domains"/>
    <property type="match status" value="1"/>
</dbReference>
<dbReference type="SMART" id="SM00822">
    <property type="entry name" value="PKS_KR"/>
    <property type="match status" value="1"/>
</dbReference>
<dbReference type="Pfam" id="PF00106">
    <property type="entry name" value="adh_short"/>
    <property type="match status" value="1"/>
</dbReference>
<keyword evidence="3" id="KW-0812">Transmembrane</keyword>
<name>A0AAN6NAU7_9PEZI</name>
<dbReference type="InterPro" id="IPR057326">
    <property type="entry name" value="KR_dom"/>
</dbReference>
<dbReference type="EMBL" id="MU853790">
    <property type="protein sequence ID" value="KAK3940883.1"/>
    <property type="molecule type" value="Genomic_DNA"/>
</dbReference>
<keyword evidence="6" id="KW-1185">Reference proteome</keyword>
<dbReference type="InterPro" id="IPR002347">
    <property type="entry name" value="SDR_fam"/>
</dbReference>
<organism evidence="5 6">
    <name type="scientific">Diplogelasinospora grovesii</name>
    <dbReference type="NCBI Taxonomy" id="303347"/>
    <lineage>
        <taxon>Eukaryota</taxon>
        <taxon>Fungi</taxon>
        <taxon>Dikarya</taxon>
        <taxon>Ascomycota</taxon>
        <taxon>Pezizomycotina</taxon>
        <taxon>Sordariomycetes</taxon>
        <taxon>Sordariomycetidae</taxon>
        <taxon>Sordariales</taxon>
        <taxon>Diplogelasinosporaceae</taxon>
        <taxon>Diplogelasinospora</taxon>
    </lineage>
</organism>